<proteinExistence type="predicted"/>
<dbReference type="InterPro" id="IPR011009">
    <property type="entry name" value="Kinase-like_dom_sf"/>
</dbReference>
<organism evidence="6 7">
    <name type="scientific">Acanthamoeba castellanii (strain ATCC 30010 / Neff)</name>
    <dbReference type="NCBI Taxonomy" id="1257118"/>
    <lineage>
        <taxon>Eukaryota</taxon>
        <taxon>Amoebozoa</taxon>
        <taxon>Discosea</taxon>
        <taxon>Longamoebia</taxon>
        <taxon>Centramoebida</taxon>
        <taxon>Acanthamoebidae</taxon>
        <taxon>Acanthamoeba</taxon>
    </lineage>
</organism>
<dbReference type="InterPro" id="IPR050538">
    <property type="entry name" value="MAP_kinase_kinase_kinase"/>
</dbReference>
<feature type="domain" description="Protein kinase" evidence="5">
    <location>
        <begin position="1"/>
        <end position="67"/>
    </location>
</feature>
<dbReference type="InterPro" id="IPR008271">
    <property type="entry name" value="Ser/Thr_kinase_AS"/>
</dbReference>
<evidence type="ECO:0000259" key="5">
    <source>
        <dbReference type="PROSITE" id="PS50011"/>
    </source>
</evidence>
<keyword evidence="3 6" id="KW-0418">Kinase</keyword>
<dbReference type="PROSITE" id="PS00108">
    <property type="entry name" value="PROTEIN_KINASE_ST"/>
    <property type="match status" value="1"/>
</dbReference>
<reference evidence="6 7" key="1">
    <citation type="journal article" date="2013" name="Genome Biol.">
        <title>Genome of Acanthamoeba castellanii highlights extensive lateral gene transfer and early evolution of tyrosine kinase signaling.</title>
        <authorList>
            <person name="Clarke M."/>
            <person name="Lohan A.J."/>
            <person name="Liu B."/>
            <person name="Lagkouvardos I."/>
            <person name="Roy S."/>
            <person name="Zafar N."/>
            <person name="Bertelli C."/>
            <person name="Schilde C."/>
            <person name="Kianianmomeni A."/>
            <person name="Burglin T.R."/>
            <person name="Frech C."/>
            <person name="Turcotte B."/>
            <person name="Kopec K.O."/>
            <person name="Synnott J.M."/>
            <person name="Choo C."/>
            <person name="Paponov I."/>
            <person name="Finkler A."/>
            <person name="Soon Heng Tan C."/>
            <person name="Hutchins A.P."/>
            <person name="Weinmeier T."/>
            <person name="Rattei T."/>
            <person name="Chu J.S."/>
            <person name="Gimenez G."/>
            <person name="Irimia M."/>
            <person name="Rigden D.J."/>
            <person name="Fitzpatrick D.A."/>
            <person name="Lorenzo-Morales J."/>
            <person name="Bateman A."/>
            <person name="Chiu C.H."/>
            <person name="Tang P."/>
            <person name="Hegemann P."/>
            <person name="Fromm H."/>
            <person name="Raoult D."/>
            <person name="Greub G."/>
            <person name="Miranda-Saavedra D."/>
            <person name="Chen N."/>
            <person name="Nash P."/>
            <person name="Ginger M.L."/>
            <person name="Horn M."/>
            <person name="Schaap P."/>
            <person name="Caler L."/>
            <person name="Loftus B."/>
        </authorList>
    </citation>
    <scope>NUCLEOTIDE SEQUENCE [LARGE SCALE GENOMIC DNA]</scope>
    <source>
        <strain evidence="6 7">Neff</strain>
    </source>
</reference>
<keyword evidence="4" id="KW-0067">ATP-binding</keyword>
<dbReference type="EMBL" id="KB008064">
    <property type="protein sequence ID" value="ELR14250.1"/>
    <property type="molecule type" value="Genomic_DNA"/>
</dbReference>
<dbReference type="KEGG" id="acan:ACA1_082430"/>
<evidence type="ECO:0000313" key="6">
    <source>
        <dbReference type="EMBL" id="ELR14250.1"/>
    </source>
</evidence>
<dbReference type="PROSITE" id="PS50011">
    <property type="entry name" value="PROTEIN_KINASE_DOM"/>
    <property type="match status" value="1"/>
</dbReference>
<protein>
    <submittedName>
        <fullName evidence="6">MAP3K epsilon protein kinase</fullName>
    </submittedName>
</protein>
<evidence type="ECO:0000256" key="2">
    <source>
        <dbReference type="ARBA" id="ARBA00022741"/>
    </source>
</evidence>
<dbReference type="PANTHER" id="PTHR48016">
    <property type="entry name" value="MAP KINASE KINASE KINASE SSK2-RELATED-RELATED"/>
    <property type="match status" value="1"/>
</dbReference>
<dbReference type="Pfam" id="PF00069">
    <property type="entry name" value="Pkinase"/>
    <property type="match status" value="1"/>
</dbReference>
<dbReference type="GeneID" id="14914829"/>
<dbReference type="InterPro" id="IPR000719">
    <property type="entry name" value="Prot_kinase_dom"/>
</dbReference>
<evidence type="ECO:0000256" key="3">
    <source>
        <dbReference type="ARBA" id="ARBA00022777"/>
    </source>
</evidence>
<dbReference type="RefSeq" id="XP_004336263.1">
    <property type="nucleotide sequence ID" value="XM_004336215.1"/>
</dbReference>
<dbReference type="Gene3D" id="1.10.510.10">
    <property type="entry name" value="Transferase(Phosphotransferase) domain 1"/>
    <property type="match status" value="1"/>
</dbReference>
<keyword evidence="1" id="KW-0808">Transferase</keyword>
<accession>L8GMG0</accession>
<dbReference type="Proteomes" id="UP000011083">
    <property type="component" value="Unassembled WGS sequence"/>
</dbReference>
<sequence length="67" mass="7335">MEYVENGSLESLLRKHGRFPESLVAAYMAQVVEGLAFLHDQCVIHRDIKGANILITTAGHAKLADSV</sequence>
<dbReference type="VEuPathDB" id="AmoebaDB:ACA1_082430"/>
<evidence type="ECO:0000313" key="7">
    <source>
        <dbReference type="Proteomes" id="UP000011083"/>
    </source>
</evidence>
<dbReference type="GO" id="GO:0005737">
    <property type="term" value="C:cytoplasm"/>
    <property type="evidence" value="ECO:0007669"/>
    <property type="project" value="TreeGrafter"/>
</dbReference>
<dbReference type="PANTHER" id="PTHR48016:SF4">
    <property type="entry name" value="PROTEIN KINASE DOMAIN-CONTAINING PROTEIN"/>
    <property type="match status" value="1"/>
</dbReference>
<dbReference type="AlphaFoldDB" id="L8GMG0"/>
<name>L8GMG0_ACACF</name>
<dbReference type="GO" id="GO:0005524">
    <property type="term" value="F:ATP binding"/>
    <property type="evidence" value="ECO:0007669"/>
    <property type="project" value="UniProtKB-KW"/>
</dbReference>
<dbReference type="STRING" id="1257118.L8GMG0"/>
<dbReference type="GO" id="GO:0004709">
    <property type="term" value="F:MAP kinase kinase kinase activity"/>
    <property type="evidence" value="ECO:0007669"/>
    <property type="project" value="TreeGrafter"/>
</dbReference>
<keyword evidence="2" id="KW-0547">Nucleotide-binding</keyword>
<evidence type="ECO:0000256" key="4">
    <source>
        <dbReference type="ARBA" id="ARBA00022840"/>
    </source>
</evidence>
<dbReference type="OrthoDB" id="8693905at2759"/>
<dbReference type="SUPFAM" id="SSF56112">
    <property type="entry name" value="Protein kinase-like (PK-like)"/>
    <property type="match status" value="1"/>
</dbReference>
<gene>
    <name evidence="6" type="ORF">ACA1_082430</name>
</gene>
<keyword evidence="7" id="KW-1185">Reference proteome</keyword>
<evidence type="ECO:0000256" key="1">
    <source>
        <dbReference type="ARBA" id="ARBA00022679"/>
    </source>
</evidence>